<keyword evidence="4 12" id="KW-0813">Transport</keyword>
<reference evidence="16 17" key="1">
    <citation type="submission" date="2019-03" db="EMBL/GenBank/DDBJ databases">
        <title>Genomic Encyclopedia of Type Strains, Phase IV (KMG-IV): sequencing the most valuable type-strain genomes for metagenomic binning, comparative biology and taxonomic classification.</title>
        <authorList>
            <person name="Goeker M."/>
        </authorList>
    </citation>
    <scope>NUCLEOTIDE SEQUENCE [LARGE SCALE GENOMIC DNA]</scope>
    <source>
        <strain evidence="16 17">DSM 15264</strain>
    </source>
</reference>
<feature type="transmembrane region" description="Helical" evidence="14">
    <location>
        <begin position="20"/>
        <end position="39"/>
    </location>
</feature>
<dbReference type="InterPro" id="IPR002898">
    <property type="entry name" value="MotA_ExbB_proton_chnl"/>
</dbReference>
<evidence type="ECO:0000259" key="15">
    <source>
        <dbReference type="Pfam" id="PF01618"/>
    </source>
</evidence>
<comment type="subcellular location">
    <subcellularLocation>
        <location evidence="1">Cell inner membrane</location>
        <topology evidence="1">Multi-pass membrane protein</topology>
    </subcellularLocation>
    <subcellularLocation>
        <location evidence="12">Membrane</location>
        <topology evidence="12">Multi-pass membrane protein</topology>
    </subcellularLocation>
</comment>
<evidence type="ECO:0000256" key="11">
    <source>
        <dbReference type="ARBA" id="ARBA00024816"/>
    </source>
</evidence>
<comment type="similarity">
    <text evidence="12">Belongs to the exbB/tolQ family.</text>
</comment>
<protein>
    <recommendedName>
        <fullName evidence="3">Biopolymer transport protein ExbB</fullName>
    </recommendedName>
</protein>
<evidence type="ECO:0000256" key="3">
    <source>
        <dbReference type="ARBA" id="ARBA00022093"/>
    </source>
</evidence>
<feature type="transmembrane region" description="Helical" evidence="14">
    <location>
        <begin position="134"/>
        <end position="159"/>
    </location>
</feature>
<name>A0AA46HUZ2_9BURK</name>
<dbReference type="GO" id="GO:0005886">
    <property type="term" value="C:plasma membrane"/>
    <property type="evidence" value="ECO:0007669"/>
    <property type="project" value="UniProtKB-SubCell"/>
</dbReference>
<comment type="function">
    <text evidence="11">Involved in the TonB-dependent energy-dependent transport of various receptor-bound substrates. Protects ExbD from proteolytic degradation and functionally stabilizes TonB.</text>
</comment>
<evidence type="ECO:0000313" key="16">
    <source>
        <dbReference type="EMBL" id="TCP05058.1"/>
    </source>
</evidence>
<feature type="transmembrane region" description="Helical" evidence="14">
    <location>
        <begin position="179"/>
        <end position="200"/>
    </location>
</feature>
<organism evidence="16 17">
    <name type="scientific">Caldimonas thermodepolymerans</name>
    <dbReference type="NCBI Taxonomy" id="215580"/>
    <lineage>
        <taxon>Bacteria</taxon>
        <taxon>Pseudomonadati</taxon>
        <taxon>Pseudomonadota</taxon>
        <taxon>Betaproteobacteria</taxon>
        <taxon>Burkholderiales</taxon>
        <taxon>Sphaerotilaceae</taxon>
        <taxon>Caldimonas</taxon>
    </lineage>
</organism>
<keyword evidence="5" id="KW-1003">Cell membrane</keyword>
<evidence type="ECO:0000256" key="12">
    <source>
        <dbReference type="RuleBase" id="RU004057"/>
    </source>
</evidence>
<evidence type="ECO:0000256" key="9">
    <source>
        <dbReference type="ARBA" id="ARBA00022989"/>
    </source>
</evidence>
<keyword evidence="7 14" id="KW-0812">Transmembrane</keyword>
<evidence type="ECO:0000256" key="14">
    <source>
        <dbReference type="SAM" id="Phobius"/>
    </source>
</evidence>
<evidence type="ECO:0000256" key="5">
    <source>
        <dbReference type="ARBA" id="ARBA00022475"/>
    </source>
</evidence>
<evidence type="ECO:0000256" key="7">
    <source>
        <dbReference type="ARBA" id="ARBA00022692"/>
    </source>
</evidence>
<evidence type="ECO:0000256" key="4">
    <source>
        <dbReference type="ARBA" id="ARBA00022448"/>
    </source>
</evidence>
<dbReference type="InterPro" id="IPR050790">
    <property type="entry name" value="ExbB/TolQ_transport"/>
</dbReference>
<keyword evidence="9 14" id="KW-1133">Transmembrane helix</keyword>
<keyword evidence="8 12" id="KW-0653">Protein transport</keyword>
<dbReference type="Proteomes" id="UP000294772">
    <property type="component" value="Unassembled WGS sequence"/>
</dbReference>
<gene>
    <name evidence="16" type="ORF">EV676_109144</name>
</gene>
<accession>A0AA46HUZ2</accession>
<dbReference type="GO" id="GO:0017038">
    <property type="term" value="P:protein import"/>
    <property type="evidence" value="ECO:0007669"/>
    <property type="project" value="TreeGrafter"/>
</dbReference>
<evidence type="ECO:0000256" key="10">
    <source>
        <dbReference type="ARBA" id="ARBA00023136"/>
    </source>
</evidence>
<evidence type="ECO:0000256" key="1">
    <source>
        <dbReference type="ARBA" id="ARBA00004429"/>
    </source>
</evidence>
<evidence type="ECO:0000256" key="6">
    <source>
        <dbReference type="ARBA" id="ARBA00022519"/>
    </source>
</evidence>
<sequence length="254" mass="27333">MNPNETMGFAHFIAQSDVVGKALLVILVLMSAISWYLIVMKGITQYVRKKRSEQFLSFFWNASSLDAVRNEIATHGVRDPFSHLTAHAMHARDHHAKYGAAKLEEAGSMQDFLTRTIKKVLDEETTRLENGLTVLATIGATAPFVGLFGTVWGVYHALVAIGMSGAGTLDKVAGPVGEALIMTGIGLAVAIPAVMGYNWLTRSNRVLTAKLDAFAFELFTFLSLGQSLQGGENVRPLNTTGKAAPRGNDQPAAA</sequence>
<evidence type="ECO:0000256" key="2">
    <source>
        <dbReference type="ARBA" id="ARBA00011471"/>
    </source>
</evidence>
<evidence type="ECO:0000256" key="8">
    <source>
        <dbReference type="ARBA" id="ARBA00022927"/>
    </source>
</evidence>
<proteinExistence type="inferred from homology"/>
<dbReference type="PANTHER" id="PTHR30625">
    <property type="entry name" value="PROTEIN TOLQ"/>
    <property type="match status" value="1"/>
</dbReference>
<dbReference type="Pfam" id="PF01618">
    <property type="entry name" value="MotA_ExbB"/>
    <property type="match status" value="1"/>
</dbReference>
<comment type="caution">
    <text evidence="16">The sequence shown here is derived from an EMBL/GenBank/DDBJ whole genome shotgun (WGS) entry which is preliminary data.</text>
</comment>
<evidence type="ECO:0000313" key="17">
    <source>
        <dbReference type="Proteomes" id="UP000294772"/>
    </source>
</evidence>
<evidence type="ECO:0000256" key="13">
    <source>
        <dbReference type="SAM" id="MobiDB-lite"/>
    </source>
</evidence>
<feature type="domain" description="MotA/TolQ/ExbB proton channel" evidence="15">
    <location>
        <begin position="101"/>
        <end position="211"/>
    </location>
</feature>
<comment type="subunit">
    <text evidence="2">The accessory proteins ExbB and ExbD seem to form a complex with TonB.</text>
</comment>
<keyword evidence="6" id="KW-0997">Cell inner membrane</keyword>
<dbReference type="PANTHER" id="PTHR30625:SF14">
    <property type="entry name" value="BIOPOLYMER TRANSPORT PROTEIN EXBB"/>
    <property type="match status" value="1"/>
</dbReference>
<dbReference type="EMBL" id="SLXF01000009">
    <property type="protein sequence ID" value="TCP05058.1"/>
    <property type="molecule type" value="Genomic_DNA"/>
</dbReference>
<keyword evidence="10 14" id="KW-0472">Membrane</keyword>
<feature type="region of interest" description="Disordered" evidence="13">
    <location>
        <begin position="233"/>
        <end position="254"/>
    </location>
</feature>
<dbReference type="AlphaFoldDB" id="A0AA46HUZ2"/>